<dbReference type="InterPro" id="IPR001129">
    <property type="entry name" value="Membr-assoc_MAPEG"/>
</dbReference>
<dbReference type="PANTHER" id="PTHR35814">
    <property type="match status" value="1"/>
</dbReference>
<dbReference type="AlphaFoldDB" id="A0A2U8I6C5"/>
<evidence type="ECO:0000313" key="7">
    <source>
        <dbReference type="Proteomes" id="UP000261875"/>
    </source>
</evidence>
<evidence type="ECO:0000256" key="1">
    <source>
        <dbReference type="ARBA" id="ARBA00004370"/>
    </source>
</evidence>
<dbReference type="STRING" id="1878942.GCA_900128755_00661"/>
<dbReference type="Pfam" id="PF01124">
    <property type="entry name" value="MAPEG"/>
    <property type="match status" value="1"/>
</dbReference>
<feature type="transmembrane region" description="Helical" evidence="5">
    <location>
        <begin position="44"/>
        <end position="66"/>
    </location>
</feature>
<name>A0A2U8I6C5_9GAMM</name>
<protein>
    <recommendedName>
        <fullName evidence="8">Inner membrane protein</fullName>
    </recommendedName>
</protein>
<dbReference type="SUPFAM" id="SSF161084">
    <property type="entry name" value="MAPEG domain-like"/>
    <property type="match status" value="1"/>
</dbReference>
<dbReference type="RefSeq" id="WP_072550269.1">
    <property type="nucleotide sequence ID" value="NZ_CP021659.1"/>
</dbReference>
<keyword evidence="2 5" id="KW-0812">Transmembrane</keyword>
<dbReference type="KEGG" id="fsm:CCS41_09745"/>
<dbReference type="Proteomes" id="UP000261875">
    <property type="component" value="Chromosome"/>
</dbReference>
<dbReference type="InterPro" id="IPR023352">
    <property type="entry name" value="MAPEG-like_dom_sf"/>
</dbReference>
<evidence type="ECO:0000256" key="4">
    <source>
        <dbReference type="ARBA" id="ARBA00023136"/>
    </source>
</evidence>
<comment type="subcellular location">
    <subcellularLocation>
        <location evidence="1">Membrane</location>
    </subcellularLocation>
</comment>
<gene>
    <name evidence="6" type="ORF">CCS41_09745</name>
</gene>
<feature type="transmembrane region" description="Helical" evidence="5">
    <location>
        <begin position="72"/>
        <end position="90"/>
    </location>
</feature>
<feature type="transmembrane region" description="Helical" evidence="5">
    <location>
        <begin position="6"/>
        <end position="24"/>
    </location>
</feature>
<keyword evidence="3 5" id="KW-1133">Transmembrane helix</keyword>
<evidence type="ECO:0000256" key="2">
    <source>
        <dbReference type="ARBA" id="ARBA00022692"/>
    </source>
</evidence>
<evidence type="ECO:0008006" key="8">
    <source>
        <dbReference type="Google" id="ProtNLM"/>
    </source>
</evidence>
<dbReference type="PANTHER" id="PTHR35814:SF1">
    <property type="entry name" value="GLUTATHIONE S-TRANSFERASE-RELATED"/>
    <property type="match status" value="1"/>
</dbReference>
<accession>A0A2U8I6C5</accession>
<keyword evidence="7" id="KW-1185">Reference proteome</keyword>
<evidence type="ECO:0000256" key="5">
    <source>
        <dbReference type="SAM" id="Phobius"/>
    </source>
</evidence>
<feature type="transmembrane region" description="Helical" evidence="5">
    <location>
        <begin position="102"/>
        <end position="121"/>
    </location>
</feature>
<dbReference type="GO" id="GO:0016020">
    <property type="term" value="C:membrane"/>
    <property type="evidence" value="ECO:0007669"/>
    <property type="project" value="UniProtKB-SubCell"/>
</dbReference>
<dbReference type="Gene3D" id="1.20.120.550">
    <property type="entry name" value="Membrane associated eicosanoid/glutathione metabolism-like domain"/>
    <property type="match status" value="1"/>
</dbReference>
<dbReference type="EMBL" id="CP021659">
    <property type="protein sequence ID" value="AWK14698.1"/>
    <property type="molecule type" value="Genomic_DNA"/>
</dbReference>
<sequence>MVSSFYVVLGAILLLKLSLDVVKLRNQYRVTYGDGGFSELQTAIAVYSGAVEYVPIALILLIILEMNGAETWIIHLCGLILIVERLLHFYHLRYHDIRWQGSAINTAYISLMLMIIGNIYYMPWSQLFSLY</sequence>
<organism evidence="6 7">
    <name type="scientific">Candidatus Fukatsuia symbiotica</name>
    <dbReference type="NCBI Taxonomy" id="1878942"/>
    <lineage>
        <taxon>Bacteria</taxon>
        <taxon>Pseudomonadati</taxon>
        <taxon>Pseudomonadota</taxon>
        <taxon>Gammaproteobacteria</taxon>
        <taxon>Enterobacterales</taxon>
        <taxon>Yersiniaceae</taxon>
        <taxon>Candidatus Fukatsuia</taxon>
    </lineage>
</organism>
<dbReference type="OrthoDB" id="8537976at2"/>
<evidence type="ECO:0000313" key="6">
    <source>
        <dbReference type="EMBL" id="AWK14698.1"/>
    </source>
</evidence>
<evidence type="ECO:0000256" key="3">
    <source>
        <dbReference type="ARBA" id="ARBA00022989"/>
    </source>
</evidence>
<proteinExistence type="predicted"/>
<reference evidence="6 7" key="1">
    <citation type="submission" date="2017-05" db="EMBL/GenBank/DDBJ databases">
        <title>Genome sequence of Candidatus Fukatsuia symbiotica and Candidatus Hamiltonella defensa from Acyrthosiphon pisum strain 5D.</title>
        <authorList>
            <person name="Patel V.A."/>
            <person name="Chevignon G."/>
            <person name="Russell J.A."/>
            <person name="Oliver K.M."/>
        </authorList>
    </citation>
    <scope>NUCLEOTIDE SEQUENCE [LARGE SCALE GENOMIC DNA]</scope>
    <source>
        <strain evidence="6 7">5D</strain>
    </source>
</reference>
<keyword evidence="4 5" id="KW-0472">Membrane</keyword>